<organism evidence="2">
    <name type="scientific">uncultured Aureispira sp</name>
    <dbReference type="NCBI Taxonomy" id="1331704"/>
    <lineage>
        <taxon>Bacteria</taxon>
        <taxon>Pseudomonadati</taxon>
        <taxon>Bacteroidota</taxon>
        <taxon>Saprospiria</taxon>
        <taxon>Saprospirales</taxon>
        <taxon>Saprospiraceae</taxon>
        <taxon>Aureispira</taxon>
        <taxon>environmental samples</taxon>
    </lineage>
</organism>
<dbReference type="InterPro" id="IPR052732">
    <property type="entry name" value="Cell-binding_unc_protein"/>
</dbReference>
<protein>
    <recommendedName>
        <fullName evidence="1">RNA ligase domain-containing protein</fullName>
    </recommendedName>
</protein>
<reference evidence="2" key="1">
    <citation type="submission" date="2020-01" db="EMBL/GenBank/DDBJ databases">
        <authorList>
            <person name="Meier V. D."/>
            <person name="Meier V D."/>
        </authorList>
    </citation>
    <scope>NUCLEOTIDE SEQUENCE</scope>
    <source>
        <strain evidence="2">HLG_WM_MAG_10</strain>
    </source>
</reference>
<evidence type="ECO:0000313" key="2">
    <source>
        <dbReference type="EMBL" id="CAA6823397.1"/>
    </source>
</evidence>
<dbReference type="AlphaFoldDB" id="A0A6S6TZ57"/>
<name>A0A6S6TZ57_9BACT</name>
<gene>
    <name evidence="2" type="ORF">HELGO_WM19084</name>
</gene>
<proteinExistence type="predicted"/>
<dbReference type="Gene3D" id="3.30.470.30">
    <property type="entry name" value="DNA ligase/mRNA capping enzyme"/>
    <property type="match status" value="1"/>
</dbReference>
<dbReference type="PANTHER" id="PTHR43883:SF1">
    <property type="entry name" value="GLUCONOKINASE"/>
    <property type="match status" value="1"/>
</dbReference>
<dbReference type="Pfam" id="PF09414">
    <property type="entry name" value="RNA_ligase"/>
    <property type="match status" value="1"/>
</dbReference>
<sequence>MQTDKYGRTYHLPFSEGVTNDDKILRAWEGLLAQEIIITEKLDGENSCLKSTGAFARSHGMPTRNPWAKNMWTIWNRIQGDLGDLEIFGENLYGIHSIEYERLSYHFYVFAIREGDRWLSWEEVLFYADLLELPTIPVLEVGMFTTKKIKDFIQQRMELGSVFGGPCEGFVLRNANEFPTSDFKCNVLKYVRKNHVQTNEHWTRNWKRASLWYEKPLV</sequence>
<feature type="domain" description="RNA ligase" evidence="1">
    <location>
        <begin position="35"/>
        <end position="191"/>
    </location>
</feature>
<accession>A0A6S6TZ57</accession>
<dbReference type="PANTHER" id="PTHR43883">
    <property type="entry name" value="SLR0207 PROTEIN"/>
    <property type="match status" value="1"/>
</dbReference>
<evidence type="ECO:0000259" key="1">
    <source>
        <dbReference type="Pfam" id="PF09414"/>
    </source>
</evidence>
<dbReference type="SUPFAM" id="SSF56091">
    <property type="entry name" value="DNA ligase/mRNA capping enzyme, catalytic domain"/>
    <property type="match status" value="1"/>
</dbReference>
<dbReference type="EMBL" id="CACVAQ010000327">
    <property type="protein sequence ID" value="CAA6823397.1"/>
    <property type="molecule type" value="Genomic_DNA"/>
</dbReference>
<dbReference type="InterPro" id="IPR021122">
    <property type="entry name" value="RNA_ligase_dom_REL/Rnl2"/>
</dbReference>